<organism evidence="1">
    <name type="scientific">Wuchereria bancrofti</name>
    <dbReference type="NCBI Taxonomy" id="6293"/>
    <lineage>
        <taxon>Eukaryota</taxon>
        <taxon>Metazoa</taxon>
        <taxon>Ecdysozoa</taxon>
        <taxon>Nematoda</taxon>
        <taxon>Chromadorea</taxon>
        <taxon>Rhabditida</taxon>
        <taxon>Spirurina</taxon>
        <taxon>Spiruromorpha</taxon>
        <taxon>Filarioidea</taxon>
        <taxon>Onchocercidae</taxon>
        <taxon>Wuchereria</taxon>
    </lineage>
</organism>
<reference evidence="1" key="1">
    <citation type="submission" date="2016-11" db="UniProtKB">
        <authorList>
            <consortium name="WormBaseParasite"/>
        </authorList>
    </citation>
    <scope>IDENTIFICATION</scope>
    <source>
        <strain evidence="1">pt0022</strain>
    </source>
</reference>
<protein>
    <submittedName>
        <fullName evidence="1">Uncharacterized protein</fullName>
    </submittedName>
</protein>
<evidence type="ECO:0000313" key="1">
    <source>
        <dbReference type="WBParaSite" id="maker-PairedContig_1075-snap-gene-3.16-mRNA-1"/>
    </source>
</evidence>
<name>A0A1I8E9F5_WUCBA</name>
<dbReference type="WBParaSite" id="maker-PairedContig_1075-snap-gene-3.16-mRNA-1">
    <property type="protein sequence ID" value="maker-PairedContig_1075-snap-gene-3.16-mRNA-1"/>
    <property type="gene ID" value="maker-PairedContig_1075-snap-gene-3.16"/>
</dbReference>
<sequence length="95" mass="10989">MIDDLQTIKKHDLLHKYHSSVSHGNCVKGKLFSAMEKVHADIFAGHFTSPVIGFRSEIQIELLECRSWNKTITKMNVYPALHKNDRLLTKEKKIQ</sequence>
<accession>A0A1I8E9F5</accession>
<dbReference type="AlphaFoldDB" id="A0A1I8E9F5"/>
<proteinExistence type="predicted"/>